<gene>
    <name evidence="4" type="ORF">HBH39_05140</name>
</gene>
<reference evidence="4 5" key="1">
    <citation type="submission" date="2020-03" db="EMBL/GenBank/DDBJ databases">
        <title>Complete genome sequence of Shewanella sp.</title>
        <authorList>
            <person name="Kim Y.-S."/>
            <person name="Kim S.-J."/>
            <person name="Jung H.-K."/>
            <person name="Kim K.-H."/>
        </authorList>
    </citation>
    <scope>NUCLEOTIDE SEQUENCE [LARGE SCALE GENOMIC DNA]</scope>
    <source>
        <strain evidence="4 5">PN3F2</strain>
    </source>
</reference>
<sequence length="825" mass="92583">MNTLINPALKTVKLSRFNEHYFPAINQYQFEKLDSTSLFKQRFQEFELTNTLHIVIGLDSGLLANYVMEMELPKGSKFIFVELEEVTQVLNIDIPERQQHDIFICNFDELATLLESPILQIYFQQFYCRVSHSLGAAAGHLEGYLGLKSMIQTTLKVASMKLTNILSIQKFMTKQLDNAADNQVPAISILSEYNFSAMTCIVVAGGPSVDGQIEWIKLNQKQLFIIAISRVAGKLEAAGIIPHIVMTIDPLPLSLSVSRGLLPLSDRTLLVNAYHAASEIVGQWAGVKCYLGQQLPWSNEQNFISDGPTVTNTAINIAIALQFKHILLSGVDLCFSPDGHTHAKGSLESEINPAILGHIGQWVETNDGQLAETTIQMYTALEVMQSKIAETDGVEFINLAAQAAKVDKVKCQDAKNVILGEQVISSEAFFAQVKQKFSAFNTKQQLQNTRNEINAFKDKLLKVEKLVEQALPLCAQLDLLKSDLKQSAKLNKQLSRIELKINNSDSGLIKLIKTFGYLQFMSFLSVQQIGSLTPEQKIAQTYAYYKSFNAAVSQLLKVVTASLSKVNCRLKELDVDVPLSELANSWREDKQTGRVLIWLQNHKNAQNTRIANSELVEELVKEYTLSTTTSDKPYESYIKARSNLKPVRTKIELLKNEKHLAGISQMVRSLTHYENQNEEASALYWFALSVKYELEGDLVNAKQAILNIPQEQRGISELKQLISTALHSNDLDTAILGFEEISHFTDAHTVKHAQVLKLMGKVQESVNLYLDYLEKYPEDVVTWVSLGVYMFDIKQYDAAKTAFVNALNVEPENELAKQYMHKLTA</sequence>
<dbReference type="InterPro" id="IPR002826">
    <property type="entry name" value="MptE-like"/>
</dbReference>
<dbReference type="InterPro" id="IPR011990">
    <property type="entry name" value="TPR-like_helical_dom_sf"/>
</dbReference>
<feature type="repeat" description="TPR" evidence="1">
    <location>
        <begin position="780"/>
        <end position="813"/>
    </location>
</feature>
<evidence type="ECO:0000256" key="1">
    <source>
        <dbReference type="PROSITE-ProRule" id="PRU00339"/>
    </source>
</evidence>
<keyword evidence="1" id="KW-0802">TPR repeat</keyword>
<dbReference type="SUPFAM" id="SSF48452">
    <property type="entry name" value="TPR-like"/>
    <property type="match status" value="1"/>
</dbReference>
<feature type="coiled-coil region" evidence="2">
    <location>
        <begin position="439"/>
        <end position="466"/>
    </location>
</feature>
<evidence type="ECO:0000313" key="4">
    <source>
        <dbReference type="EMBL" id="QIR13959.1"/>
    </source>
</evidence>
<dbReference type="PANTHER" id="PTHR41786">
    <property type="entry name" value="MOTILITY ACCESSORY FACTOR MAF"/>
    <property type="match status" value="1"/>
</dbReference>
<organism evidence="4 5">
    <name type="scientific">Shewanella aestuarii</name>
    <dbReference type="NCBI Taxonomy" id="1028752"/>
    <lineage>
        <taxon>Bacteria</taxon>
        <taxon>Pseudomonadati</taxon>
        <taxon>Pseudomonadota</taxon>
        <taxon>Gammaproteobacteria</taxon>
        <taxon>Alteromonadales</taxon>
        <taxon>Shewanellaceae</taxon>
        <taxon>Shewanella</taxon>
    </lineage>
</organism>
<evidence type="ECO:0000256" key="2">
    <source>
        <dbReference type="SAM" id="Coils"/>
    </source>
</evidence>
<dbReference type="RefSeq" id="WP_167676207.1">
    <property type="nucleotide sequence ID" value="NZ_CP050313.1"/>
</dbReference>
<dbReference type="AlphaFoldDB" id="A0A6G9QJA6"/>
<dbReference type="Proteomes" id="UP000502608">
    <property type="component" value="Chromosome"/>
</dbReference>
<dbReference type="Pfam" id="PF01973">
    <property type="entry name" value="MptE-like"/>
    <property type="match status" value="1"/>
</dbReference>
<dbReference type="Gene3D" id="1.25.40.10">
    <property type="entry name" value="Tetratricopeptide repeat domain"/>
    <property type="match status" value="1"/>
</dbReference>
<keyword evidence="5" id="KW-1185">Reference proteome</keyword>
<dbReference type="PROSITE" id="PS50005">
    <property type="entry name" value="TPR"/>
    <property type="match status" value="1"/>
</dbReference>
<dbReference type="PANTHER" id="PTHR41786:SF1">
    <property type="entry name" value="6-HYDROXYMETHYLPTERIN DIPHOSPHOKINASE MPTE-LIKE DOMAIN-CONTAINING PROTEIN"/>
    <property type="match status" value="1"/>
</dbReference>
<proteinExistence type="predicted"/>
<feature type="domain" description="6-hydroxymethylpterin diphosphokinase MptE-like" evidence="3">
    <location>
        <begin position="175"/>
        <end position="336"/>
    </location>
</feature>
<evidence type="ECO:0000313" key="5">
    <source>
        <dbReference type="Proteomes" id="UP000502608"/>
    </source>
</evidence>
<evidence type="ECO:0000259" key="3">
    <source>
        <dbReference type="Pfam" id="PF01973"/>
    </source>
</evidence>
<name>A0A6G9QJA6_9GAMM</name>
<keyword evidence="2" id="KW-0175">Coiled coil</keyword>
<accession>A0A6G9QJA6</accession>
<protein>
    <submittedName>
        <fullName evidence="4">DUF115 domain-containing protein</fullName>
    </submittedName>
</protein>
<dbReference type="KEGG" id="saes:HBH39_05140"/>
<dbReference type="InterPro" id="IPR019734">
    <property type="entry name" value="TPR_rpt"/>
</dbReference>
<dbReference type="EMBL" id="CP050313">
    <property type="protein sequence ID" value="QIR13959.1"/>
    <property type="molecule type" value="Genomic_DNA"/>
</dbReference>